<feature type="compositionally biased region" description="Acidic residues" evidence="6">
    <location>
        <begin position="220"/>
        <end position="234"/>
    </location>
</feature>
<evidence type="ECO:0000256" key="5">
    <source>
        <dbReference type="ARBA" id="ARBA00022490"/>
    </source>
</evidence>
<dbReference type="PANTHER" id="PTHR21422:SF9">
    <property type="entry name" value="RAB3 GTPASE-ACTIVATING PROTEIN CATALYTIC SUBUNIT"/>
    <property type="match status" value="1"/>
</dbReference>
<gene>
    <name evidence="8" type="ORF">CJ030_MR8G010091</name>
</gene>
<name>A0A6A1UR36_9ROSI</name>
<evidence type="ECO:0000256" key="1">
    <source>
        <dbReference type="ARBA" id="ARBA00004496"/>
    </source>
</evidence>
<reference evidence="8 9" key="1">
    <citation type="journal article" date="2019" name="Plant Biotechnol. J.">
        <title>The red bayberry genome and genetic basis of sex determination.</title>
        <authorList>
            <person name="Jia H.M."/>
            <person name="Jia H.J."/>
            <person name="Cai Q.L."/>
            <person name="Wang Y."/>
            <person name="Zhao H.B."/>
            <person name="Yang W.F."/>
            <person name="Wang G.Y."/>
            <person name="Li Y.H."/>
            <person name="Zhan D.L."/>
            <person name="Shen Y.T."/>
            <person name="Niu Q.F."/>
            <person name="Chang L."/>
            <person name="Qiu J."/>
            <person name="Zhao L."/>
            <person name="Xie H.B."/>
            <person name="Fu W.Y."/>
            <person name="Jin J."/>
            <person name="Li X.W."/>
            <person name="Jiao Y."/>
            <person name="Zhou C.C."/>
            <person name="Tu T."/>
            <person name="Chai C.Y."/>
            <person name="Gao J.L."/>
            <person name="Fan L.J."/>
            <person name="van de Weg E."/>
            <person name="Wang J.Y."/>
            <person name="Gao Z.S."/>
        </authorList>
    </citation>
    <scope>NUCLEOTIDE SEQUENCE [LARGE SCALE GENOMIC DNA]</scope>
    <source>
        <tissue evidence="8">Leaves</tissue>
    </source>
</reference>
<feature type="region of interest" description="Disordered" evidence="6">
    <location>
        <begin position="491"/>
        <end position="514"/>
    </location>
</feature>
<protein>
    <recommendedName>
        <fullName evidence="3">Rab3 GTPase-activating protein catalytic subunit</fullName>
    </recommendedName>
</protein>
<sequence length="962" mass="108793">MLMQVEHFDDFTLASSWERFISEIEAVCRQWMADGPKNLLEKGAVRLEFSKNLYKVKSELKYASKSYCMEYYFEIPHNESKGSVWNFSLHEMQLCFGVKEFLVIAPQSASGVVLDAPEASKLLSAVAIALSNCSSLLPVVVPVHDPSRKAYIGIQNMGTVFTRRFEADHMGTQVPVQLMHLEGLYELFISKFAYSTLDLSVHLFKVHFTMKLTYRTLPYDEDDDVQGTDTEPTESEGNPGDDTHNKAQWDDDCPWSEWYSAEDPIKGFELIAIWSEKMVESSLQMAELENDSPREADKWIIFPQLSQNLSDASNGNQVGFASQMHLLIDALDMSFEAQFMEDFVSAVENPGPDNLKASRVIPPPSVVDRVLKELFREGMRDPNFAKGEHKNSRVVKGAPLESLFAQFCLHSLWFGNCNIRAIAALWIEFVREVRWCWEESQPLPKMPANGSIDLSTCLINQKLQMLAVCIERKRELNEDFEDCIGSMDQASPRVKEDDPVGEESDSSIMWTPGEDFDRKCDSPMTPENLHGSGMTVSRFNNEPEDVGLADLKASDCIRRGSAGVVGSMMLLKSNQRMHTPLTQDAPLMTEDMHEERLQAVEAFGNSFANISSEFTGLTEEASSVILLQNFSAQLERDILSSDMSAFKAANPDAVFEDFIRWHSPKDWEDDDAQENKSSEKLPIVDSDHGWPPQGQLSQRMSEHGNIWRNIWNDAPALPASEQKPLLDPNREGEKVLHYLETLRPHQLLEQMVCTAFRASADTLNQTSHGSLGQMAIKIGQIYVTMASVLKPLQVDRLSAGSEIIEDLRRLCVVLEHVEKLLTVAASLHRKFLQAPRLSEAIFSDYYNFNLPRMGTGSLGESTEMTFNKKQQVRIHERPVVSNMFTHPTANQSWRKVLSMGNLLNGHEPIFREIIFSIRDRVSGNHYAAYPSRVYQEEIETYRMYICGTSNDLRVALSVVSCD</sequence>
<dbReference type="InterPro" id="IPR045700">
    <property type="entry name" value="Rab3GAP1"/>
</dbReference>
<comment type="caution">
    <text evidence="8">The sequence shown here is derived from an EMBL/GenBank/DDBJ whole genome shotgun (WGS) entry which is preliminary data.</text>
</comment>
<dbReference type="GO" id="GO:0005096">
    <property type="term" value="F:GTPase activator activity"/>
    <property type="evidence" value="ECO:0007669"/>
    <property type="project" value="UniProtKB-KW"/>
</dbReference>
<evidence type="ECO:0000256" key="4">
    <source>
        <dbReference type="ARBA" id="ARBA00022468"/>
    </source>
</evidence>
<dbReference type="Proteomes" id="UP000516437">
    <property type="component" value="Chromosome 8"/>
</dbReference>
<dbReference type="AlphaFoldDB" id="A0A6A1UR36"/>
<keyword evidence="5" id="KW-0963">Cytoplasm</keyword>
<comment type="subcellular location">
    <subcellularLocation>
        <location evidence="1">Cytoplasm</location>
    </subcellularLocation>
</comment>
<comment type="similarity">
    <text evidence="2">Belongs to the Rab3-GAP catalytic subunit family.</text>
</comment>
<evidence type="ECO:0000313" key="9">
    <source>
        <dbReference type="Proteomes" id="UP000516437"/>
    </source>
</evidence>
<dbReference type="OrthoDB" id="17346at2759"/>
<evidence type="ECO:0000256" key="6">
    <source>
        <dbReference type="SAM" id="MobiDB-lite"/>
    </source>
</evidence>
<dbReference type="PANTHER" id="PTHR21422">
    <property type="entry name" value="RAB3 GTPASE-ACTIVATING PROTEIN CATALYTIC SUBUNIT"/>
    <property type="match status" value="1"/>
</dbReference>
<feature type="region of interest" description="Disordered" evidence="6">
    <location>
        <begin position="220"/>
        <end position="247"/>
    </location>
</feature>
<dbReference type="GO" id="GO:0005737">
    <property type="term" value="C:cytoplasm"/>
    <property type="evidence" value="ECO:0007669"/>
    <property type="project" value="UniProtKB-SubCell"/>
</dbReference>
<evidence type="ECO:0000256" key="3">
    <source>
        <dbReference type="ARBA" id="ARBA00015817"/>
    </source>
</evidence>
<keyword evidence="4" id="KW-0343">GTPase activation</keyword>
<accession>A0A6A1UR36</accession>
<organism evidence="8 9">
    <name type="scientific">Morella rubra</name>
    <name type="common">Chinese bayberry</name>
    <dbReference type="NCBI Taxonomy" id="262757"/>
    <lineage>
        <taxon>Eukaryota</taxon>
        <taxon>Viridiplantae</taxon>
        <taxon>Streptophyta</taxon>
        <taxon>Embryophyta</taxon>
        <taxon>Tracheophyta</taxon>
        <taxon>Spermatophyta</taxon>
        <taxon>Magnoliopsida</taxon>
        <taxon>eudicotyledons</taxon>
        <taxon>Gunneridae</taxon>
        <taxon>Pentapetalae</taxon>
        <taxon>rosids</taxon>
        <taxon>fabids</taxon>
        <taxon>Fagales</taxon>
        <taxon>Myricaceae</taxon>
        <taxon>Morella</taxon>
    </lineage>
</organism>
<evidence type="ECO:0000259" key="7">
    <source>
        <dbReference type="Pfam" id="PF13890"/>
    </source>
</evidence>
<keyword evidence="9" id="KW-1185">Reference proteome</keyword>
<dbReference type="EMBL" id="RXIC02000026">
    <property type="protein sequence ID" value="KAB1202257.1"/>
    <property type="molecule type" value="Genomic_DNA"/>
</dbReference>
<dbReference type="InterPro" id="IPR026147">
    <property type="entry name" value="Rab3GAP1_conserved"/>
</dbReference>
<dbReference type="Pfam" id="PF13890">
    <property type="entry name" value="Rab3-GTPase_cat"/>
    <property type="match status" value="1"/>
</dbReference>
<evidence type="ECO:0000313" key="8">
    <source>
        <dbReference type="EMBL" id="KAB1202257.1"/>
    </source>
</evidence>
<evidence type="ECO:0000256" key="2">
    <source>
        <dbReference type="ARBA" id="ARBA00008856"/>
    </source>
</evidence>
<feature type="domain" description="Rab3GAP catalytic subunit conserved" evidence="7">
    <location>
        <begin position="557"/>
        <end position="740"/>
    </location>
</feature>
<proteinExistence type="inferred from homology"/>